<keyword evidence="3" id="KW-1185">Reference proteome</keyword>
<accession>A0A165P603</accession>
<gene>
    <name evidence="2" type="ORF">DAEQUDRAFT_766764</name>
</gene>
<evidence type="ECO:0000313" key="2">
    <source>
        <dbReference type="EMBL" id="KZT67804.1"/>
    </source>
</evidence>
<feature type="region of interest" description="Disordered" evidence="1">
    <location>
        <begin position="59"/>
        <end position="93"/>
    </location>
</feature>
<reference evidence="2 3" key="1">
    <citation type="journal article" date="2016" name="Mol. Biol. Evol.">
        <title>Comparative Genomics of Early-Diverging Mushroom-Forming Fungi Provides Insights into the Origins of Lignocellulose Decay Capabilities.</title>
        <authorList>
            <person name="Nagy L.G."/>
            <person name="Riley R."/>
            <person name="Tritt A."/>
            <person name="Adam C."/>
            <person name="Daum C."/>
            <person name="Floudas D."/>
            <person name="Sun H."/>
            <person name="Yadav J.S."/>
            <person name="Pangilinan J."/>
            <person name="Larsson K.H."/>
            <person name="Matsuura K."/>
            <person name="Barry K."/>
            <person name="Labutti K."/>
            <person name="Kuo R."/>
            <person name="Ohm R.A."/>
            <person name="Bhattacharya S.S."/>
            <person name="Shirouzu T."/>
            <person name="Yoshinaga Y."/>
            <person name="Martin F.M."/>
            <person name="Grigoriev I.V."/>
            <person name="Hibbett D.S."/>
        </authorList>
    </citation>
    <scope>NUCLEOTIDE SEQUENCE [LARGE SCALE GENOMIC DNA]</scope>
    <source>
        <strain evidence="2 3">L-15889</strain>
    </source>
</reference>
<feature type="region of interest" description="Disordered" evidence="1">
    <location>
        <begin position="100"/>
        <end position="119"/>
    </location>
</feature>
<evidence type="ECO:0000256" key="1">
    <source>
        <dbReference type="SAM" id="MobiDB-lite"/>
    </source>
</evidence>
<name>A0A165P603_9APHY</name>
<evidence type="ECO:0000313" key="3">
    <source>
        <dbReference type="Proteomes" id="UP000076727"/>
    </source>
</evidence>
<feature type="compositionally biased region" description="Basic and acidic residues" evidence="1">
    <location>
        <begin position="67"/>
        <end position="80"/>
    </location>
</feature>
<dbReference type="Proteomes" id="UP000076727">
    <property type="component" value="Unassembled WGS sequence"/>
</dbReference>
<dbReference type="AlphaFoldDB" id="A0A165P603"/>
<organism evidence="2 3">
    <name type="scientific">Daedalea quercina L-15889</name>
    <dbReference type="NCBI Taxonomy" id="1314783"/>
    <lineage>
        <taxon>Eukaryota</taxon>
        <taxon>Fungi</taxon>
        <taxon>Dikarya</taxon>
        <taxon>Basidiomycota</taxon>
        <taxon>Agaricomycotina</taxon>
        <taxon>Agaricomycetes</taxon>
        <taxon>Polyporales</taxon>
        <taxon>Fomitopsis</taxon>
    </lineage>
</organism>
<protein>
    <submittedName>
        <fullName evidence="2">Uncharacterized protein</fullName>
    </submittedName>
</protein>
<proteinExistence type="predicted"/>
<dbReference type="EMBL" id="KV429072">
    <property type="protein sequence ID" value="KZT67804.1"/>
    <property type="molecule type" value="Genomic_DNA"/>
</dbReference>
<feature type="region of interest" description="Disordered" evidence="1">
    <location>
        <begin position="1"/>
        <end position="47"/>
    </location>
</feature>
<sequence>MQNSAGVGHGRGGVDGHLSRSGGLPRSRKKPPPIVPAHTHTQWPQAPVVSVPDMLPILFGGLQPSPPKEESKDTKVHWDGSAESSAAVDRDRKQAVLNKEWCGAAEGKTAKEQTNTPIE</sequence>